<dbReference type="RefSeq" id="WP_094571953.1">
    <property type="nucleotide sequence ID" value="NZ_CP022743.1"/>
</dbReference>
<accession>A0A223P1E7</accession>
<dbReference type="EMBL" id="CP022743">
    <property type="protein sequence ID" value="ASU35840.1"/>
    <property type="molecule type" value="Genomic_DNA"/>
</dbReference>
<dbReference type="AlphaFoldDB" id="A0A223P1E7"/>
<feature type="transmembrane region" description="Helical" evidence="1">
    <location>
        <begin position="12"/>
        <end position="32"/>
    </location>
</feature>
<feature type="transmembrane region" description="Helical" evidence="1">
    <location>
        <begin position="101"/>
        <end position="123"/>
    </location>
</feature>
<feature type="transmembrane region" description="Helical" evidence="1">
    <location>
        <begin position="182"/>
        <end position="204"/>
    </location>
</feature>
<keyword evidence="1" id="KW-1133">Transmembrane helix</keyword>
<reference evidence="2 3" key="1">
    <citation type="submission" date="2017-08" db="EMBL/GenBank/DDBJ databases">
        <title>Complete genome sequence of Mucilaginibacter sp. strain BJC16-A31.</title>
        <authorList>
            <consortium name="Henan University of Science and Technology"/>
            <person name="You X."/>
        </authorList>
    </citation>
    <scope>NUCLEOTIDE SEQUENCE [LARGE SCALE GENOMIC DNA]</scope>
    <source>
        <strain evidence="2 3">BJC16-A31</strain>
    </source>
</reference>
<gene>
    <name evidence="2" type="ORF">MuYL_3955</name>
</gene>
<proteinExistence type="predicted"/>
<evidence type="ECO:0000313" key="3">
    <source>
        <dbReference type="Proteomes" id="UP000215002"/>
    </source>
</evidence>
<name>A0A223P1E7_9SPHI</name>
<dbReference type="OrthoDB" id="9819101at2"/>
<evidence type="ECO:0000256" key="1">
    <source>
        <dbReference type="SAM" id="Phobius"/>
    </source>
</evidence>
<protein>
    <submittedName>
        <fullName evidence="2">Uncharacterized protein</fullName>
    </submittedName>
</protein>
<dbReference type="Proteomes" id="UP000215002">
    <property type="component" value="Chromosome"/>
</dbReference>
<sequence length="360" mass="39570">MEAQQLPRARHIIWIILLGAAGLMGTISYLTWDLKMSAHSVQHWAVKDESGTVISGQAALIDTLRVVIHPNSMKLPAPAKLPKPDVTINYAELYLTYNTPFLIWMVLFSVTVACAMALAPVVLKTIRDIYSMFGQKWTNIGNAMLVVLLLGIFMSVTNQNHYVLMLFTFLKDSHVLLNHPCVLNLFICIGLLTGLAAMCGQLLINDAIGALPDDVAGMETGKLAVAASNFSLLRGRLKFLLSVDAAIIVLSILTTDALRRAIIQEVQVTGTNKNGIFPQEFAYMYGMVFTLYLALLYLPIYYRLRSKGAFMVRNVPDTDEGKKLSAKFLIAETPLESFKVALSILAPVVSALLPGIIKIV</sequence>
<feature type="transmembrane region" description="Helical" evidence="1">
    <location>
        <begin position="282"/>
        <end position="304"/>
    </location>
</feature>
<keyword evidence="1" id="KW-0812">Transmembrane</keyword>
<feature type="transmembrane region" description="Helical" evidence="1">
    <location>
        <begin position="144"/>
        <end position="170"/>
    </location>
</feature>
<dbReference type="KEGG" id="muc:MuYL_3955"/>
<evidence type="ECO:0000313" key="2">
    <source>
        <dbReference type="EMBL" id="ASU35840.1"/>
    </source>
</evidence>
<keyword evidence="1" id="KW-0472">Membrane</keyword>
<organism evidence="2 3">
    <name type="scientific">Mucilaginibacter xinganensis</name>
    <dbReference type="NCBI Taxonomy" id="1234841"/>
    <lineage>
        <taxon>Bacteria</taxon>
        <taxon>Pseudomonadati</taxon>
        <taxon>Bacteroidota</taxon>
        <taxon>Sphingobacteriia</taxon>
        <taxon>Sphingobacteriales</taxon>
        <taxon>Sphingobacteriaceae</taxon>
        <taxon>Mucilaginibacter</taxon>
    </lineage>
</organism>
<feature type="transmembrane region" description="Helical" evidence="1">
    <location>
        <begin position="239"/>
        <end position="262"/>
    </location>
</feature>
<keyword evidence="3" id="KW-1185">Reference proteome</keyword>